<dbReference type="PANTHER" id="PTHR12334">
    <property type="entry name" value="BAG FAMILY MOLECULAR CHAPERONE REGULATOR 2"/>
    <property type="match status" value="1"/>
</dbReference>
<proteinExistence type="predicted"/>
<name>A0ABQ9ESI4_TEGGR</name>
<reference evidence="1 2" key="1">
    <citation type="submission" date="2022-12" db="EMBL/GenBank/DDBJ databases">
        <title>Chromosome-level genome of Tegillarca granosa.</title>
        <authorList>
            <person name="Kim J."/>
        </authorList>
    </citation>
    <scope>NUCLEOTIDE SEQUENCE [LARGE SCALE GENOMIC DNA]</scope>
    <source>
        <strain evidence="1">Teg-2019</strain>
        <tissue evidence="1">Adductor muscle</tissue>
    </source>
</reference>
<sequence length="132" mass="15203">MLSEQTLNGIEQFEKRDEKEDIDANVERLVCRCLTVEISVTIPRNEMQEKALQKAQELVSTVESNMNTNRDQAISKANSYLSACLTEGSSKMMDHRFQEILLGCTVDDQKTIKRHLQDMVEKYSKEEESKDL</sequence>
<dbReference type="Proteomes" id="UP001217089">
    <property type="component" value="Unassembled WGS sequence"/>
</dbReference>
<evidence type="ECO:0000313" key="2">
    <source>
        <dbReference type="Proteomes" id="UP001217089"/>
    </source>
</evidence>
<comment type="caution">
    <text evidence="1">The sequence shown here is derived from an EMBL/GenBank/DDBJ whole genome shotgun (WGS) entry which is preliminary data.</text>
</comment>
<dbReference type="EMBL" id="JARBDR010000813">
    <property type="protein sequence ID" value="KAJ8306360.1"/>
    <property type="molecule type" value="Genomic_DNA"/>
</dbReference>
<accession>A0ABQ9ESI4</accession>
<keyword evidence="2" id="KW-1185">Reference proteome</keyword>
<dbReference type="InterPro" id="IPR037689">
    <property type="entry name" value="BAG2"/>
</dbReference>
<gene>
    <name evidence="1" type="ORF">KUTeg_016905</name>
</gene>
<evidence type="ECO:0000313" key="1">
    <source>
        <dbReference type="EMBL" id="KAJ8306360.1"/>
    </source>
</evidence>
<dbReference type="PANTHER" id="PTHR12334:SF6">
    <property type="entry name" value="BAG FAMILY MOLECULAR CHAPERONE REGULATOR 2"/>
    <property type="match status" value="1"/>
</dbReference>
<organism evidence="1 2">
    <name type="scientific">Tegillarca granosa</name>
    <name type="common">Malaysian cockle</name>
    <name type="synonym">Anadara granosa</name>
    <dbReference type="NCBI Taxonomy" id="220873"/>
    <lineage>
        <taxon>Eukaryota</taxon>
        <taxon>Metazoa</taxon>
        <taxon>Spiralia</taxon>
        <taxon>Lophotrochozoa</taxon>
        <taxon>Mollusca</taxon>
        <taxon>Bivalvia</taxon>
        <taxon>Autobranchia</taxon>
        <taxon>Pteriomorphia</taxon>
        <taxon>Arcoida</taxon>
        <taxon>Arcoidea</taxon>
        <taxon>Arcidae</taxon>
        <taxon>Tegillarca</taxon>
    </lineage>
</organism>
<protein>
    <submittedName>
        <fullName evidence="1">Uncharacterized protein</fullName>
    </submittedName>
</protein>
<dbReference type="Gene3D" id="1.20.58.890">
    <property type="match status" value="1"/>
</dbReference>